<evidence type="ECO:0000313" key="2">
    <source>
        <dbReference type="EMBL" id="MFD2460664.1"/>
    </source>
</evidence>
<keyword evidence="3" id="KW-1185">Reference proteome</keyword>
<keyword evidence="1" id="KW-1133">Transmembrane helix</keyword>
<gene>
    <name evidence="2" type="ORF">ACFSYJ_18815</name>
</gene>
<comment type="caution">
    <text evidence="2">The sequence shown here is derived from an EMBL/GenBank/DDBJ whole genome shotgun (WGS) entry which is preliminary data.</text>
</comment>
<name>A0ABW5GIJ5_9PSEU</name>
<dbReference type="EMBL" id="JBHUKU010000009">
    <property type="protein sequence ID" value="MFD2460664.1"/>
    <property type="molecule type" value="Genomic_DNA"/>
</dbReference>
<dbReference type="Proteomes" id="UP001597419">
    <property type="component" value="Unassembled WGS sequence"/>
</dbReference>
<organism evidence="2 3">
    <name type="scientific">Amycolatopsis samaneae</name>
    <dbReference type="NCBI Taxonomy" id="664691"/>
    <lineage>
        <taxon>Bacteria</taxon>
        <taxon>Bacillati</taxon>
        <taxon>Actinomycetota</taxon>
        <taxon>Actinomycetes</taxon>
        <taxon>Pseudonocardiales</taxon>
        <taxon>Pseudonocardiaceae</taxon>
        <taxon>Amycolatopsis</taxon>
    </lineage>
</organism>
<keyword evidence="1" id="KW-0472">Membrane</keyword>
<dbReference type="RefSeq" id="WP_345394020.1">
    <property type="nucleotide sequence ID" value="NZ_BAABHG010000006.1"/>
</dbReference>
<reference evidence="3" key="1">
    <citation type="journal article" date="2019" name="Int. J. Syst. Evol. Microbiol.">
        <title>The Global Catalogue of Microorganisms (GCM) 10K type strain sequencing project: providing services to taxonomists for standard genome sequencing and annotation.</title>
        <authorList>
            <consortium name="The Broad Institute Genomics Platform"/>
            <consortium name="The Broad Institute Genome Sequencing Center for Infectious Disease"/>
            <person name="Wu L."/>
            <person name="Ma J."/>
        </authorList>
    </citation>
    <scope>NUCLEOTIDE SEQUENCE [LARGE SCALE GENOMIC DNA]</scope>
    <source>
        <strain evidence="3">CGMCC 4.7643</strain>
    </source>
</reference>
<accession>A0ABW5GIJ5</accession>
<evidence type="ECO:0000313" key="3">
    <source>
        <dbReference type="Proteomes" id="UP001597419"/>
    </source>
</evidence>
<evidence type="ECO:0000256" key="1">
    <source>
        <dbReference type="SAM" id="Phobius"/>
    </source>
</evidence>
<keyword evidence="1" id="KW-0812">Transmembrane</keyword>
<sequence length="90" mass="9729">MPERLDPALRDEIDDRVAEAFDAYLAERLAEPGPLRSALDAGRGAGVVLGTVALGAFATVVAQFEPVVLCWLWGSLGVVNLAWLLTRPRR</sequence>
<proteinExistence type="predicted"/>
<feature type="transmembrane region" description="Helical" evidence="1">
    <location>
        <begin position="68"/>
        <end position="86"/>
    </location>
</feature>
<evidence type="ECO:0008006" key="4">
    <source>
        <dbReference type="Google" id="ProtNLM"/>
    </source>
</evidence>
<protein>
    <recommendedName>
        <fullName evidence="4">DUF3040 domain-containing protein</fullName>
    </recommendedName>
</protein>
<feature type="transmembrane region" description="Helical" evidence="1">
    <location>
        <begin position="44"/>
        <end position="62"/>
    </location>
</feature>